<evidence type="ECO:0000259" key="11">
    <source>
        <dbReference type="PROSITE" id="PS52004"/>
    </source>
</evidence>
<dbReference type="Gene3D" id="3.40.47.10">
    <property type="match status" value="2"/>
</dbReference>
<evidence type="ECO:0000259" key="10">
    <source>
        <dbReference type="PROSITE" id="PS50075"/>
    </source>
</evidence>
<dbReference type="SUPFAM" id="SSF53901">
    <property type="entry name" value="Thiolase-like"/>
    <property type="match status" value="2"/>
</dbReference>
<feature type="domain" description="Carrier" evidence="10">
    <location>
        <begin position="950"/>
        <end position="1025"/>
    </location>
</feature>
<dbReference type="InterPro" id="IPR014031">
    <property type="entry name" value="Ketoacyl_synth_C"/>
</dbReference>
<feature type="domain" description="PKS/mFAS DH" evidence="12">
    <location>
        <begin position="1961"/>
        <end position="2241"/>
    </location>
</feature>
<keyword evidence="3" id="KW-0597">Phosphoprotein</keyword>
<dbReference type="SMART" id="SM00826">
    <property type="entry name" value="PKS_DH"/>
    <property type="match status" value="1"/>
</dbReference>
<dbReference type="InterPro" id="IPR016035">
    <property type="entry name" value="Acyl_Trfase/lysoPLipase"/>
</dbReference>
<dbReference type="SMART" id="SM00823">
    <property type="entry name" value="PKS_PP"/>
    <property type="match status" value="2"/>
</dbReference>
<feature type="domain" description="Ketosynthase family 3 (KS3)" evidence="11">
    <location>
        <begin position="17"/>
        <end position="432"/>
    </location>
</feature>
<dbReference type="Pfam" id="PF08659">
    <property type="entry name" value="KR"/>
    <property type="match status" value="1"/>
</dbReference>
<dbReference type="InterPro" id="IPR018201">
    <property type="entry name" value="Ketoacyl_synth_AS"/>
</dbReference>
<dbReference type="InterPro" id="IPR050091">
    <property type="entry name" value="PKS_NRPS_Biosynth_Enz"/>
</dbReference>
<dbReference type="EC" id="6.4.-.-" evidence="13"/>
<dbReference type="PROSITE" id="PS00606">
    <property type="entry name" value="KS3_1"/>
    <property type="match status" value="1"/>
</dbReference>
<dbReference type="CDD" id="cd00833">
    <property type="entry name" value="PKS"/>
    <property type="match status" value="2"/>
</dbReference>
<dbReference type="InterPro" id="IPR032821">
    <property type="entry name" value="PKS_assoc"/>
</dbReference>
<dbReference type="InterPro" id="IPR014030">
    <property type="entry name" value="Ketoacyl_synth_N"/>
</dbReference>
<evidence type="ECO:0000256" key="4">
    <source>
        <dbReference type="ARBA" id="ARBA00022679"/>
    </source>
</evidence>
<dbReference type="Pfam" id="PF00550">
    <property type="entry name" value="PP-binding"/>
    <property type="match status" value="2"/>
</dbReference>
<dbReference type="PROSITE" id="PS50075">
    <property type="entry name" value="CARRIER"/>
    <property type="match status" value="2"/>
</dbReference>
<evidence type="ECO:0000256" key="6">
    <source>
        <dbReference type="ARBA" id="ARBA00023268"/>
    </source>
</evidence>
<comment type="caution">
    <text evidence="13">The sequence shown here is derived from an EMBL/GenBank/DDBJ whole genome shotgun (WGS) entry which is preliminary data.</text>
</comment>
<keyword evidence="6" id="KW-0511">Multifunctional enzyme</keyword>
<dbReference type="InterPro" id="IPR057326">
    <property type="entry name" value="KR_dom"/>
</dbReference>
<feature type="region of interest" description="C-terminal hotdog fold" evidence="8">
    <location>
        <begin position="2102"/>
        <end position="2241"/>
    </location>
</feature>
<evidence type="ECO:0000256" key="5">
    <source>
        <dbReference type="ARBA" id="ARBA00023194"/>
    </source>
</evidence>
<dbReference type="Gene3D" id="3.40.366.10">
    <property type="entry name" value="Malonyl-Coenzyme A Acyl Carrier Protein, domain 2"/>
    <property type="match status" value="2"/>
</dbReference>
<dbReference type="CDD" id="cd08956">
    <property type="entry name" value="KR_3_FAS_SDR_x"/>
    <property type="match status" value="1"/>
</dbReference>
<dbReference type="InterPro" id="IPR055123">
    <property type="entry name" value="SpnB-like_Rossmann"/>
</dbReference>
<dbReference type="InterPro" id="IPR013968">
    <property type="entry name" value="PKS_KR"/>
</dbReference>
<keyword evidence="2" id="KW-0596">Phosphopantetheine</keyword>
<comment type="pathway">
    <text evidence="1">Antibiotic biosynthesis.</text>
</comment>
<dbReference type="Proteomes" id="UP001595765">
    <property type="component" value="Unassembled WGS sequence"/>
</dbReference>
<evidence type="ECO:0000256" key="2">
    <source>
        <dbReference type="ARBA" id="ARBA00022450"/>
    </source>
</evidence>
<evidence type="ECO:0000256" key="7">
    <source>
        <dbReference type="ARBA" id="ARBA00023315"/>
    </source>
</evidence>
<dbReference type="PROSITE" id="PS52004">
    <property type="entry name" value="KS3_2"/>
    <property type="match status" value="2"/>
</dbReference>
<gene>
    <name evidence="13" type="ORF">ACFO3J_25705</name>
</gene>
<protein>
    <submittedName>
        <fullName evidence="13">Type I polyketide synthase</fullName>
        <ecNumber evidence="13">2.3.1.-</ecNumber>
        <ecNumber evidence="13">6.4.-.-</ecNumber>
    </submittedName>
</protein>
<dbReference type="PROSITE" id="PS52019">
    <property type="entry name" value="PKS_MFAS_DH"/>
    <property type="match status" value="1"/>
</dbReference>
<dbReference type="Gene3D" id="3.10.129.110">
    <property type="entry name" value="Polyketide synthase dehydratase"/>
    <property type="match status" value="1"/>
</dbReference>
<dbReference type="SMART" id="SM00825">
    <property type="entry name" value="PKS_KS"/>
    <property type="match status" value="2"/>
</dbReference>
<dbReference type="InterPro" id="IPR042104">
    <property type="entry name" value="PKS_dehydratase_sf"/>
</dbReference>
<dbReference type="Pfam" id="PF00109">
    <property type="entry name" value="ketoacyl-synt"/>
    <property type="match status" value="2"/>
</dbReference>
<dbReference type="InterPro" id="IPR006162">
    <property type="entry name" value="Ppantetheine_attach_site"/>
</dbReference>
<dbReference type="InterPro" id="IPR001227">
    <property type="entry name" value="Ac_transferase_dom_sf"/>
</dbReference>
<keyword evidence="7 13" id="KW-0012">Acyltransferase</keyword>
<dbReference type="EC" id="2.3.1.-" evidence="13"/>
<feature type="region of interest" description="Disordered" evidence="9">
    <location>
        <begin position="2084"/>
        <end position="2104"/>
    </location>
</feature>
<keyword evidence="13" id="KW-0436">Ligase</keyword>
<dbReference type="InterPro" id="IPR016039">
    <property type="entry name" value="Thiolase-like"/>
</dbReference>
<dbReference type="Pfam" id="PF00698">
    <property type="entry name" value="Acyl_transf_1"/>
    <property type="match status" value="2"/>
</dbReference>
<dbReference type="InterPro" id="IPR049551">
    <property type="entry name" value="PKS_DH_C"/>
</dbReference>
<dbReference type="SMART" id="SM00822">
    <property type="entry name" value="PKS_KR"/>
    <property type="match status" value="1"/>
</dbReference>
<dbReference type="InterPro" id="IPR036736">
    <property type="entry name" value="ACP-like_sf"/>
</dbReference>
<feature type="active site" description="Proton donor; for dehydratase activity" evidence="8">
    <location>
        <position position="2164"/>
    </location>
</feature>
<dbReference type="InterPro" id="IPR016036">
    <property type="entry name" value="Malonyl_transacylase_ACP-bd"/>
</dbReference>
<dbReference type="Pfam" id="PF14765">
    <property type="entry name" value="PS-DH"/>
    <property type="match status" value="1"/>
</dbReference>
<name>A0ABV8HSZ6_9ACTN</name>
<organism evidence="13 14">
    <name type="scientific">Streptomyces polygonati</name>
    <dbReference type="NCBI Taxonomy" id="1617087"/>
    <lineage>
        <taxon>Bacteria</taxon>
        <taxon>Bacillati</taxon>
        <taxon>Actinomycetota</taxon>
        <taxon>Actinomycetes</taxon>
        <taxon>Kitasatosporales</taxon>
        <taxon>Streptomycetaceae</taxon>
        <taxon>Streptomyces</taxon>
    </lineage>
</organism>
<dbReference type="InterPro" id="IPR049900">
    <property type="entry name" value="PKS_mFAS_DH"/>
</dbReference>
<dbReference type="InterPro" id="IPR020806">
    <property type="entry name" value="PKS_PP-bd"/>
</dbReference>
<feature type="domain" description="Ketosynthase family 3 (KS3)" evidence="11">
    <location>
        <begin position="1043"/>
        <end position="1469"/>
    </location>
</feature>
<reference evidence="14" key="1">
    <citation type="journal article" date="2019" name="Int. J. Syst. Evol. Microbiol.">
        <title>The Global Catalogue of Microorganisms (GCM) 10K type strain sequencing project: providing services to taxonomists for standard genome sequencing and annotation.</title>
        <authorList>
            <consortium name="The Broad Institute Genomics Platform"/>
            <consortium name="The Broad Institute Genome Sequencing Center for Infectious Disease"/>
            <person name="Wu L."/>
            <person name="Ma J."/>
        </authorList>
    </citation>
    <scope>NUCLEOTIDE SEQUENCE [LARGE SCALE GENOMIC DNA]</scope>
    <source>
        <strain evidence="14">CGMCC 4.7237</strain>
    </source>
</reference>
<evidence type="ECO:0000313" key="14">
    <source>
        <dbReference type="Proteomes" id="UP001595765"/>
    </source>
</evidence>
<evidence type="ECO:0000256" key="1">
    <source>
        <dbReference type="ARBA" id="ARBA00004792"/>
    </source>
</evidence>
<dbReference type="SMART" id="SM00827">
    <property type="entry name" value="PKS_AT"/>
    <property type="match status" value="2"/>
</dbReference>
<evidence type="ECO:0000313" key="13">
    <source>
        <dbReference type="EMBL" id="MFC4034836.1"/>
    </source>
</evidence>
<dbReference type="PANTHER" id="PTHR43775:SF51">
    <property type="entry name" value="INACTIVE PHENOLPHTHIOCEROL SYNTHESIS POLYKETIDE SYNTHASE TYPE I PKS1-RELATED"/>
    <property type="match status" value="1"/>
</dbReference>
<dbReference type="PANTHER" id="PTHR43775">
    <property type="entry name" value="FATTY ACID SYNTHASE"/>
    <property type="match status" value="1"/>
</dbReference>
<dbReference type="InterPro" id="IPR014043">
    <property type="entry name" value="Acyl_transferase_dom"/>
</dbReference>
<feature type="domain" description="Carrier" evidence="10">
    <location>
        <begin position="2733"/>
        <end position="2808"/>
    </location>
</feature>
<keyword evidence="4 13" id="KW-0808">Transferase</keyword>
<dbReference type="Pfam" id="PF02801">
    <property type="entry name" value="Ketoacyl-synt_C"/>
    <property type="match status" value="2"/>
</dbReference>
<accession>A0ABV8HSZ6</accession>
<keyword evidence="5" id="KW-0045">Antibiotic biosynthesis</keyword>
<dbReference type="PROSITE" id="PS00012">
    <property type="entry name" value="PHOSPHOPANTETHEINE"/>
    <property type="match status" value="1"/>
</dbReference>
<dbReference type="Pfam" id="PF22953">
    <property type="entry name" value="SpnB_Rossmann"/>
    <property type="match status" value="1"/>
</dbReference>
<feature type="active site" description="Proton acceptor; for dehydratase activity" evidence="8">
    <location>
        <position position="1993"/>
    </location>
</feature>
<dbReference type="InterPro" id="IPR020807">
    <property type="entry name" value="PKS_DH"/>
</dbReference>
<keyword evidence="14" id="KW-1185">Reference proteome</keyword>
<dbReference type="GO" id="GO:0016874">
    <property type="term" value="F:ligase activity"/>
    <property type="evidence" value="ECO:0007669"/>
    <property type="project" value="UniProtKB-KW"/>
</dbReference>
<evidence type="ECO:0000259" key="12">
    <source>
        <dbReference type="PROSITE" id="PS52019"/>
    </source>
</evidence>
<dbReference type="Gene3D" id="1.10.1200.10">
    <property type="entry name" value="ACP-like"/>
    <property type="match status" value="2"/>
</dbReference>
<evidence type="ECO:0000256" key="8">
    <source>
        <dbReference type="PROSITE-ProRule" id="PRU01363"/>
    </source>
</evidence>
<dbReference type="InterPro" id="IPR020841">
    <property type="entry name" value="PKS_Beta-ketoAc_synthase_dom"/>
</dbReference>
<dbReference type="InterPro" id="IPR036291">
    <property type="entry name" value="NAD(P)-bd_dom_sf"/>
</dbReference>
<dbReference type="EMBL" id="JBHSBB010000018">
    <property type="protein sequence ID" value="MFC4034836.1"/>
    <property type="molecule type" value="Genomic_DNA"/>
</dbReference>
<proteinExistence type="predicted"/>
<dbReference type="Gene3D" id="3.40.50.720">
    <property type="entry name" value="NAD(P)-binding Rossmann-like Domain"/>
    <property type="match status" value="1"/>
</dbReference>
<dbReference type="SUPFAM" id="SSF51735">
    <property type="entry name" value="NAD(P)-binding Rossmann-fold domains"/>
    <property type="match status" value="2"/>
</dbReference>
<evidence type="ECO:0000256" key="3">
    <source>
        <dbReference type="ARBA" id="ARBA00022553"/>
    </source>
</evidence>
<dbReference type="Gene3D" id="3.30.70.3290">
    <property type="match status" value="2"/>
</dbReference>
<feature type="region of interest" description="N-terminal hotdog fold" evidence="8">
    <location>
        <begin position="1961"/>
        <end position="2087"/>
    </location>
</feature>
<sequence length="2859" mass="298732">MTIEPPATRTPASQGPVEAVAVVGLACRFPGAPDPDAFWRLLREGRDAIGDIPEGRGAATQDGRPRRGGFIDGVDTFDPDFFGVSPREAAGMDPQQRLALELAWEALEHASVVPATLAGSPAGVFIGAIWDDYARLAQPAGPRAVTHTTITGLSRGLIANRVSFALRLRGPSMVVDSAQSSSLVAVHLACESLRAGESRIALAGGVSLNLDPEGFTVAEKFGALSPDGRAYTFDARANGYVRGEGGGLVVLKLLSDALADGDTVHAVLRGGAVNNDGGGATLTTPNADAQRELLVRAHRQAGVDPARVRFVELHGTGTPVGDPLEAGALGAVLGSGSARPADAPLLVGSVKTNIGHLEGAAGIAGLIKTVLSLREGLLPASLNYRSPNPGIDFEALGLRLNDTASTLPDGQLVAGVSSFGMGGTNCHLVLTRWDPAAAEPTGEHRPETPSSSVPLAVPLPLLLSGRTDAALRSQAGRLLGHLTSHPSLAPAAAAAALATTRTHFERRAALPSGDRDDLLGALAALAEGRPGNPASRGTARAGRLAFLFTGQGSQRPGMGRESYDAFPVFAEAFDAVCGHLDRWLDRSLKDLVFAGPDTPEAALLDRTGYTQAALFAYEVAQYRLLEHWGLTPDAVLGHSIGELSAAHVAGVLSLPDAAQLVAARGRLMQALPEGGAMVSFQQSEELLRPLLDALDGRVAVAAVNGPRSTVLAGDEDAVLELARLQGDQGVKTRRLRVSHAFHSPHMDGMLDEFGRIAAGLTYQRPNTRVISNLTGDVIDPDRLATPEHWVRHAREAVRFHDGVRAAAADGVTAFLEIGPDAVLTVMGRDCVDPAEARFTATARAGRPEPETLLAALADLHVHGTAVPWQRIAGRVILPEPLPTYAFQRERHWLPEAGTATAAGPAPVGGPPAVRPAEAAPAAPAATAATVVPAGTFAGQLAALPGAERDRELSELVRTQVALVLGHGRPESVDLTRAFQDLGFDSMMGVELHDQLSEITGLPLPTTLVFDHPTPESLIDRLRTLLVGAPKAVRAAAVASPADDDPIVIVGMACRLPGGVRSPEDLWQLVLDGRDAISGFPEDRGWDLEGLYDPDPEHTGTSYTHFGGFLPDAPDFDAGFFGISPREALAMDPQQRLLLETAWEVFERAGIDPLSVRGSRTGVFAGTFMYRDHAASSRIPESLEGMGMTGGAASVLSGRLAYSFGLEGPALTVDTACSSSLVALHLAGQALRQGECELALVGGVTVMSTPSTFVEFSRQRGLSADGRCKPFAAAADGTGWSEGVGLLLVERLSRARSEHHQVLAVLRGSAINQDGASNGLTAPNGPAQQRVIEQALSASRLGPAEVDAVEAHGTGTRLGDPIEAQALLATYGQDRPGELPLRLGSLKSNLGHTQAAAGVAGVIKMVMAMRHGVLPRTLHIDEPTSFVDWASGAVELLREPLDWPDTGRPRRAGVSSFGISGTNAHVILEQAPALDAPATAEAPDRGTGAEGDPLDEPEVLVPLSARSPEALRGQAARLREWLLRDPALRPADVGLSLATTRAALGERAVVLAAGRDELLTELDALAGGGTSTRVVTGAPATGRLAFLFTGQGSQRPGMGGELYQRFPVYAEAFDAVCAAFGDRLGQPLREVVFGEQAGQDAEPLDRTVFTQAGLFAMEVALYRLVESFGVRPDLVAGHSIGELSAAHAVGVLSLPDAVELVAARGRLMQALPEGGAMVSVQATEEEIRPALAGLAGRVSVAALNGPSSLVISGDAEAVRGVAELWRERGRKTRELRVSHAFHSPLMEPMLADFLAVARSLTYAPPAVPIVSNVTGRIAADGEMLSPEYWVSHVREAVRFADGVRALRAEGVTSYLELGPDAVLTAMGPACVADEDGDEEGGEETEFVPALRRDRSETQSLLLAVARLHARGRSLRWQEVFAGAGARRVELPTYAFQRRRFWPEPELTTATDAAGLGLGATGHPLLGAVVPAAEGDELLLVGRVALDTHPWLADHAVLGTVLFPGAGLVELGIRAGDHVGCDVLEELTLESPMMLPARGGLQVQVLVGAADESGRRTLGIHSRPESDDPAGAAWTRHATGTLAEAHTDPAPEEDDAAQWPPPGAHAVDLTDHYPQLAAQGFGYGPAFQGLRALWRRDDGTVFAEVALAERQRADADRYGLHPALLDATLHTIEPGVFPRTGETRLPFVWNDVRLHASGAAVARVRVARAGTDGVTLRLMDERGGPVATVGALARRPVTTEQLRAATARKHDALFRVEWIGHTADLAAANAAAAAGRWTVLDRDAPDLAADLVAGLSGAGRAVARAGGLDALAGDAAPDLVFAPLAGPADAGTPEALHAVARRALSLAQDWLADERFADSRLVVVTRGAIAARPGDDIQDLAAATAWGLLRSAQTENPDRFVLLDLDADPDSYRATAAALTGREPQLAVRTGQVAVPRLGREAVLDAAAPWSADGTVLITGATGALGGLIARHLVTEHGVRDLLLTSRSGGQAPNAEELVSELTGLGARVTLAACDVADREALDGLLASVPAERPLTGVVHAAGVLDDGVLAALTPDRLDSVLRPKADAAWNLHEATRELKLSAFVLFSSIQGLVGGAGQANYAAANAFLDALAEHRAAAGLAASSLAWGPWAQGGMAAALSDGDRARFARTGMVAIPPDKGLELFDAALRSAAAGLAPLLLDLPTLRTRGAELPHLLRGLVRAPARRTVGSAATAEPAPDLGARLAEMTAAKRDETLLDLVRDEVAAVLDYGSGETVDVRKGFKELGLDSLTAVELRNRLKKATGLRLPATLVFDYPTPTALTGMLSAELVPDPSAGAPTDDAVVLADIDTGVVDEDRTDEIIDAMDVAELIRLASEDIGS</sequence>
<dbReference type="SUPFAM" id="SSF47336">
    <property type="entry name" value="ACP-like"/>
    <property type="match status" value="2"/>
</dbReference>
<dbReference type="RefSeq" id="WP_386433748.1">
    <property type="nucleotide sequence ID" value="NZ_JBHSBB010000018.1"/>
</dbReference>
<dbReference type="GO" id="GO:0016746">
    <property type="term" value="F:acyltransferase activity"/>
    <property type="evidence" value="ECO:0007669"/>
    <property type="project" value="UniProtKB-KW"/>
</dbReference>
<dbReference type="InterPro" id="IPR009081">
    <property type="entry name" value="PP-bd_ACP"/>
</dbReference>
<dbReference type="SUPFAM" id="SSF55048">
    <property type="entry name" value="Probable ACP-binding domain of malonyl-CoA ACP transacylase"/>
    <property type="match status" value="2"/>
</dbReference>
<dbReference type="Pfam" id="PF16197">
    <property type="entry name" value="KAsynt_C_assoc"/>
    <property type="match status" value="2"/>
</dbReference>
<dbReference type="SUPFAM" id="SSF52151">
    <property type="entry name" value="FabD/lysophospholipase-like"/>
    <property type="match status" value="2"/>
</dbReference>
<dbReference type="InterPro" id="IPR049552">
    <property type="entry name" value="PKS_DH_N"/>
</dbReference>
<dbReference type="SMART" id="SM01294">
    <property type="entry name" value="PKS_PP_betabranch"/>
    <property type="match status" value="2"/>
</dbReference>
<dbReference type="Pfam" id="PF21089">
    <property type="entry name" value="PKS_DH_N"/>
    <property type="match status" value="1"/>
</dbReference>
<evidence type="ECO:0000256" key="9">
    <source>
        <dbReference type="SAM" id="MobiDB-lite"/>
    </source>
</evidence>